<proteinExistence type="predicted"/>
<feature type="transmembrane region" description="Helical" evidence="1">
    <location>
        <begin position="15"/>
        <end position="35"/>
    </location>
</feature>
<dbReference type="AlphaFoldDB" id="A0A2W2EEE6"/>
<feature type="transmembrane region" description="Helical" evidence="1">
    <location>
        <begin position="132"/>
        <end position="153"/>
    </location>
</feature>
<feature type="transmembrane region" description="Helical" evidence="1">
    <location>
        <begin position="84"/>
        <end position="111"/>
    </location>
</feature>
<evidence type="ECO:0000313" key="2">
    <source>
        <dbReference type="EMBL" id="PZG03134.1"/>
    </source>
</evidence>
<keyword evidence="1" id="KW-1133">Transmembrane helix</keyword>
<accession>A0A2W2EEE6</accession>
<organism evidence="2 3">
    <name type="scientific">Nonomuraea aridisoli</name>
    <dbReference type="NCBI Taxonomy" id="2070368"/>
    <lineage>
        <taxon>Bacteria</taxon>
        <taxon>Bacillati</taxon>
        <taxon>Actinomycetota</taxon>
        <taxon>Actinomycetes</taxon>
        <taxon>Streptosporangiales</taxon>
        <taxon>Streptosporangiaceae</taxon>
        <taxon>Nonomuraea</taxon>
    </lineage>
</organism>
<evidence type="ECO:0000256" key="1">
    <source>
        <dbReference type="SAM" id="Phobius"/>
    </source>
</evidence>
<comment type="caution">
    <text evidence="2">The sequence shown here is derived from an EMBL/GenBank/DDBJ whole genome shotgun (WGS) entry which is preliminary data.</text>
</comment>
<reference evidence="2 3" key="1">
    <citation type="submission" date="2018-01" db="EMBL/GenBank/DDBJ databases">
        <title>Draft genome sequence of Nonomuraea sp. KC333.</title>
        <authorList>
            <person name="Sahin N."/>
            <person name="Saygin H."/>
            <person name="Ay H."/>
        </authorList>
    </citation>
    <scope>NUCLEOTIDE SEQUENCE [LARGE SCALE GENOMIC DNA]</scope>
    <source>
        <strain evidence="2 3">KC333</strain>
    </source>
</reference>
<sequence>MTASGEAPAWVGRGLVRPASAGVVCGIAVVAFLGCGVPARDLAVFAAYVGLAVLLPGTLLWRALTGGGPADLAAGLALGYAVEVLAYIPARAAGLPLLVLAPPAAVLVAFAGVPGLRRHWRGPAGRERMPTWCAWVVAGIVGFLVVWSTLFLYRVPITDAYVDMPYHLALVGELRHHVPPALPSVLGEPLSYHWFVYAEMAATSWVTGIDPVTLVYRLSTLPMAAATVVLVVLVGRRLGGRWGA</sequence>
<keyword evidence="1" id="KW-0472">Membrane</keyword>
<gene>
    <name evidence="2" type="ORF">C1J01_46470</name>
</gene>
<keyword evidence="3" id="KW-1185">Reference proteome</keyword>
<evidence type="ECO:0000313" key="3">
    <source>
        <dbReference type="Proteomes" id="UP000249304"/>
    </source>
</evidence>
<dbReference type="RefSeq" id="WP_220040461.1">
    <property type="nucleotide sequence ID" value="NZ_POUD01000451.1"/>
</dbReference>
<protein>
    <submittedName>
        <fullName evidence="2">Uncharacterized protein</fullName>
    </submittedName>
</protein>
<dbReference type="EMBL" id="POUD01000451">
    <property type="protein sequence ID" value="PZG03134.1"/>
    <property type="molecule type" value="Genomic_DNA"/>
</dbReference>
<dbReference type="Proteomes" id="UP000249304">
    <property type="component" value="Unassembled WGS sequence"/>
</dbReference>
<feature type="non-terminal residue" evidence="2">
    <location>
        <position position="244"/>
    </location>
</feature>
<feature type="transmembrane region" description="Helical" evidence="1">
    <location>
        <begin position="214"/>
        <end position="234"/>
    </location>
</feature>
<keyword evidence="1" id="KW-0812">Transmembrane</keyword>
<name>A0A2W2EEE6_9ACTN</name>
<feature type="transmembrane region" description="Helical" evidence="1">
    <location>
        <begin position="42"/>
        <end position="64"/>
    </location>
</feature>